<dbReference type="Proteomes" id="UP000239724">
    <property type="component" value="Unassembled WGS sequence"/>
</dbReference>
<comment type="caution">
    <text evidence="2">The sequence shown here is derived from an EMBL/GenBank/DDBJ whole genome shotgun (WGS) entry which is preliminary data.</text>
</comment>
<dbReference type="SUPFAM" id="SSF53474">
    <property type="entry name" value="alpha/beta-Hydrolases"/>
    <property type="match status" value="1"/>
</dbReference>
<name>A0A2S6NJV8_RHOGL</name>
<dbReference type="InterPro" id="IPR029058">
    <property type="entry name" value="AB_hydrolase_fold"/>
</dbReference>
<evidence type="ECO:0000313" key="3">
    <source>
        <dbReference type="Proteomes" id="UP000239724"/>
    </source>
</evidence>
<accession>A0A2S6NJV8</accession>
<dbReference type="InterPro" id="IPR000073">
    <property type="entry name" value="AB_hydrolase_1"/>
</dbReference>
<proteinExistence type="predicted"/>
<evidence type="ECO:0000313" key="2">
    <source>
        <dbReference type="EMBL" id="PPQ35234.1"/>
    </source>
</evidence>
<gene>
    <name evidence="2" type="ORF">CCS01_08335</name>
</gene>
<protein>
    <recommendedName>
        <fullName evidence="1">AB hydrolase-1 domain-containing protein</fullName>
    </recommendedName>
</protein>
<organism evidence="2 3">
    <name type="scientific">Rhodopila globiformis</name>
    <name type="common">Rhodopseudomonas globiformis</name>
    <dbReference type="NCBI Taxonomy" id="1071"/>
    <lineage>
        <taxon>Bacteria</taxon>
        <taxon>Pseudomonadati</taxon>
        <taxon>Pseudomonadota</taxon>
        <taxon>Alphaproteobacteria</taxon>
        <taxon>Acetobacterales</taxon>
        <taxon>Acetobacteraceae</taxon>
        <taxon>Rhodopila</taxon>
    </lineage>
</organism>
<sequence length="610" mass="65528">MLAGCSGPVRIVKLDQQDAYNWLNRSALTGDRLSETTRTVLRRHNLSQSYAYYPSETIAVLHAEVVGHPDAWSDLFALAELSYATAEKEQSPARYLAAAIYAYAFLFPEPGGERPNPYDPRFRQACDLYNMALTMALSPPGGGEVSARPGGYHLPFGTIDIAMDQDRLEWGGRKLGGFIPTGTTKVIGLRNQYHRPGIGAAVAAQVIRSDSAVRGMQVAPRLRIPASFVLTIPAPRRQLASGSLHGTLAVYDIFDSASVAIDNQPVPIEYDQTAARVISLGQTPILRNEINAFLYGDLLNTSPRLVGLEPHRKGRMPVVLIHGTASSNVRWADMINDLLEDPQIRAHYEFWAFTYASGAPIPYSALTLRDTLRQALAALGGKASDPALGHMVLIGHSQGGLLAKMLVIDPGDALFRKLSKRPLDQLKLDEESRTLLRRGLFPTPMPEVERVIFIATPQRGSYVAAFSAARLVARLVTLPLAVTKAGASIVTGNADALTFDPSRFRVGSIYGMSPGNPFIKALADTPVAPGIHAHSIIAVQGNGPAESGDDGVVKYKSAHIGGVDSELVVRSGHSTQSNPVTIAEVRRILLVQLAADCPALGCAGAVTVAQ</sequence>
<dbReference type="OrthoDB" id="869379at2"/>
<dbReference type="AlphaFoldDB" id="A0A2S6NJV8"/>
<reference evidence="2 3" key="1">
    <citation type="journal article" date="2018" name="Arch. Microbiol.">
        <title>New insights into the metabolic potential of the phototrophic purple bacterium Rhodopila globiformis DSM 161(T) from its draft genome sequence and evidence for a vanadium-dependent nitrogenase.</title>
        <authorList>
            <person name="Imhoff J.F."/>
            <person name="Rahn T."/>
            <person name="Kunzel S."/>
            <person name="Neulinger S.C."/>
        </authorList>
    </citation>
    <scope>NUCLEOTIDE SEQUENCE [LARGE SCALE GENOMIC DNA]</scope>
    <source>
        <strain evidence="2 3">DSM 161</strain>
    </source>
</reference>
<feature type="domain" description="AB hydrolase-1" evidence="1">
    <location>
        <begin position="318"/>
        <end position="494"/>
    </location>
</feature>
<evidence type="ECO:0000259" key="1">
    <source>
        <dbReference type="Pfam" id="PF12697"/>
    </source>
</evidence>
<dbReference type="EMBL" id="NHRY01000076">
    <property type="protein sequence ID" value="PPQ35234.1"/>
    <property type="molecule type" value="Genomic_DNA"/>
</dbReference>
<keyword evidence="3" id="KW-1185">Reference proteome</keyword>
<dbReference type="Pfam" id="PF12697">
    <property type="entry name" value="Abhydrolase_6"/>
    <property type="match status" value="1"/>
</dbReference>
<dbReference type="Gene3D" id="3.40.50.1820">
    <property type="entry name" value="alpha/beta hydrolase"/>
    <property type="match status" value="1"/>
</dbReference>